<proteinExistence type="predicted"/>
<evidence type="ECO:0000256" key="1">
    <source>
        <dbReference type="SAM" id="MobiDB-lite"/>
    </source>
</evidence>
<comment type="caution">
    <text evidence="2">The sequence shown here is derived from an EMBL/GenBank/DDBJ whole genome shotgun (WGS) entry which is preliminary data.</text>
</comment>
<dbReference type="HOGENOM" id="CLU_011974_0_0_1"/>
<dbReference type="eggNOG" id="ENOG502S1IW">
    <property type="taxonomic scope" value="Eukaryota"/>
</dbReference>
<evidence type="ECO:0000313" key="2">
    <source>
        <dbReference type="EMBL" id="CCH43634.1"/>
    </source>
</evidence>
<accession>K0KQI8</accession>
<organism evidence="2 3">
    <name type="scientific">Wickerhamomyces ciferrii (strain ATCC 14091 / BCRC 22168 / CBS 111 / JCM 3599 / NBRC 0793 / NRRL Y-1031 F-60-10)</name>
    <name type="common">Yeast</name>
    <name type="synonym">Pichia ciferrii</name>
    <dbReference type="NCBI Taxonomy" id="1206466"/>
    <lineage>
        <taxon>Eukaryota</taxon>
        <taxon>Fungi</taxon>
        <taxon>Dikarya</taxon>
        <taxon>Ascomycota</taxon>
        <taxon>Saccharomycotina</taxon>
        <taxon>Saccharomycetes</taxon>
        <taxon>Phaffomycetales</taxon>
        <taxon>Wickerhamomycetaceae</taxon>
        <taxon>Wickerhamomyces</taxon>
    </lineage>
</organism>
<evidence type="ECO:0000313" key="3">
    <source>
        <dbReference type="Proteomes" id="UP000009328"/>
    </source>
</evidence>
<gene>
    <name evidence="2" type="ORF">BN7_3187</name>
</gene>
<dbReference type="SUPFAM" id="SSF56112">
    <property type="entry name" value="Protein kinase-like (PK-like)"/>
    <property type="match status" value="1"/>
</dbReference>
<name>K0KQI8_WICCF</name>
<feature type="compositionally biased region" description="Polar residues" evidence="1">
    <location>
        <begin position="535"/>
        <end position="546"/>
    </location>
</feature>
<protein>
    <recommendedName>
        <fullName evidence="4">Protein kinase domain-containing protein</fullName>
    </recommendedName>
</protein>
<dbReference type="InParanoid" id="K0KQI8"/>
<keyword evidence="3" id="KW-1185">Reference proteome</keyword>
<evidence type="ECO:0008006" key="4">
    <source>
        <dbReference type="Google" id="ProtNLM"/>
    </source>
</evidence>
<dbReference type="InterPro" id="IPR011009">
    <property type="entry name" value="Kinase-like_dom_sf"/>
</dbReference>
<dbReference type="EMBL" id="CAIF01000085">
    <property type="protein sequence ID" value="CCH43634.1"/>
    <property type="molecule type" value="Genomic_DNA"/>
</dbReference>
<reference evidence="2 3" key="1">
    <citation type="journal article" date="2012" name="Eukaryot. Cell">
        <title>Draft genome sequence of Wickerhamomyces ciferrii NRRL Y-1031 F-60-10.</title>
        <authorList>
            <person name="Schneider J."/>
            <person name="Andrea H."/>
            <person name="Blom J."/>
            <person name="Jaenicke S."/>
            <person name="Ruckert C."/>
            <person name="Schorsch C."/>
            <person name="Szczepanowski R."/>
            <person name="Farwick M."/>
            <person name="Goesmann A."/>
            <person name="Puhler A."/>
            <person name="Schaffer S."/>
            <person name="Tauch A."/>
            <person name="Kohler T."/>
            <person name="Brinkrolf K."/>
        </authorList>
    </citation>
    <scope>NUCLEOTIDE SEQUENCE [LARGE SCALE GENOMIC DNA]</scope>
    <source>
        <strain evidence="3">ATCC 14091 / BCRC 22168 / CBS 111 / JCM 3599 / NBRC 0793 / NRRL Y-1031 F-60-10</strain>
    </source>
</reference>
<dbReference type="STRING" id="1206466.K0KQI8"/>
<sequence length="793" mass="92164">MVNAYTDYNYDFKVDPTLFEDTILNLNEYLPGSLNEFNIQNVFKIRDPKRLKTHDYYLDVNNRLDLYNGELPSLFYDTSIKLTGYLIAIPVIKREFCVSVKRLDSKIVEKLELKKGERPKYLFSLWKIYCAANIVDDELPNELPMTAGGHIDTNSIFRRSFKTICFKPKPEQIKDDEFAKNIDEIELFIEFSLNKLEEDIAVEKLGNLLDTFSILLEYTSEAQYHKLKLNKKDEEKMRQDAMKELIISPITNFFNSLVLIHSRMRFKDVMAQKIKKKRPSDIWKAHVADNEKFPQELLDRIMFQNCRPDIPITLRVEDGLIPIAGIEMKDQDASGALELLKDNTDNISKFSTVFSQMLEYQIHLKFNTFILSNFSKSIYFEYPLMKGGTWEKGDNVDNEVNFEGVPFKYKPFENSGNCPTHNSMQFQLLMFLKYYDAIRRTLPTDDWLKNSNGEYILDKESYRLMDEGWKPDLFSQFIISLFRNGFKKKVAMVKMDKLPEETTKSTLEFPAEDFEKKNGLRGSTPKRLKVKKESSNATSPSVSTTDGSDVNFDLTKLFPTNASLEVSNYNLLSEFSNSRGTKLIIEGSDIFKTNTNISNKVFFKMFDLVNLQSLHNYINTAGMPRSEEKLQKFTKSEIHILASLAGQSTYFADIKETLIECYITEVTALKRIKKWNSTHGPDEQINSPKLLQYGWAYLELSSEGQSGYSYLGPFICTDYLEFISDNTYKDNPERVESFMKQKKLLSSAGIEHNDIKEDNFCFDKFDQAYFVDFDQSVIDDNLIYLEKYDLQRL</sequence>
<dbReference type="AlphaFoldDB" id="K0KQI8"/>
<dbReference type="Proteomes" id="UP000009328">
    <property type="component" value="Unassembled WGS sequence"/>
</dbReference>
<feature type="region of interest" description="Disordered" evidence="1">
    <location>
        <begin position="516"/>
        <end position="546"/>
    </location>
</feature>